<evidence type="ECO:0000256" key="1">
    <source>
        <dbReference type="SAM" id="Coils"/>
    </source>
</evidence>
<dbReference type="GO" id="GO:0005739">
    <property type="term" value="C:mitochondrion"/>
    <property type="evidence" value="ECO:0007669"/>
    <property type="project" value="TreeGrafter"/>
</dbReference>
<evidence type="ECO:0000313" key="2">
    <source>
        <dbReference type="EMBL" id="RWR78795.1"/>
    </source>
</evidence>
<dbReference type="PANTHER" id="PTHR38355">
    <property type="entry name" value="OS06G0149500 PROTEIN"/>
    <property type="match status" value="1"/>
</dbReference>
<protein>
    <submittedName>
        <fullName evidence="2">Uncharacterized protein</fullName>
    </submittedName>
</protein>
<dbReference type="PANTHER" id="PTHR38355:SF1">
    <property type="entry name" value="OS06G0149500 PROTEIN"/>
    <property type="match status" value="1"/>
</dbReference>
<dbReference type="OrthoDB" id="1857819at2759"/>
<keyword evidence="1" id="KW-0175">Coiled coil</keyword>
<feature type="coiled-coil region" evidence="1">
    <location>
        <begin position="33"/>
        <end position="67"/>
    </location>
</feature>
<name>A0A3S3P0F0_9MAGN</name>
<organism evidence="2 3">
    <name type="scientific">Cinnamomum micranthum f. kanehirae</name>
    <dbReference type="NCBI Taxonomy" id="337451"/>
    <lineage>
        <taxon>Eukaryota</taxon>
        <taxon>Viridiplantae</taxon>
        <taxon>Streptophyta</taxon>
        <taxon>Embryophyta</taxon>
        <taxon>Tracheophyta</taxon>
        <taxon>Spermatophyta</taxon>
        <taxon>Magnoliopsida</taxon>
        <taxon>Magnoliidae</taxon>
        <taxon>Laurales</taxon>
        <taxon>Lauraceae</taxon>
        <taxon>Cinnamomum</taxon>
    </lineage>
</organism>
<evidence type="ECO:0000313" key="3">
    <source>
        <dbReference type="Proteomes" id="UP000283530"/>
    </source>
</evidence>
<sequence length="117" mass="12989">MSLGGRAWDVFSKRDNLIHVLLGCSFVALCIRSVGQQNDIESLQTEKEQLQKTNKAMKKAIWDWKQQLFQEASADVTAYPVPLSRLKAIYGDTVSQQGEAGETVTANPTSARTKFVV</sequence>
<keyword evidence="3" id="KW-1185">Reference proteome</keyword>
<comment type="caution">
    <text evidence="2">The sequence shown here is derived from an EMBL/GenBank/DDBJ whole genome shotgun (WGS) entry which is preliminary data.</text>
</comment>
<dbReference type="AlphaFoldDB" id="A0A3S3P0F0"/>
<reference evidence="2 3" key="1">
    <citation type="journal article" date="2019" name="Nat. Plants">
        <title>Stout camphor tree genome fills gaps in understanding of flowering plant genome evolution.</title>
        <authorList>
            <person name="Chaw S.M."/>
            <person name="Liu Y.C."/>
            <person name="Wu Y.W."/>
            <person name="Wang H.Y."/>
            <person name="Lin C.I."/>
            <person name="Wu C.S."/>
            <person name="Ke H.M."/>
            <person name="Chang L.Y."/>
            <person name="Hsu C.Y."/>
            <person name="Yang H.T."/>
            <person name="Sudianto E."/>
            <person name="Hsu M.H."/>
            <person name="Wu K.P."/>
            <person name="Wang L.N."/>
            <person name="Leebens-Mack J.H."/>
            <person name="Tsai I.J."/>
        </authorList>
    </citation>
    <scope>NUCLEOTIDE SEQUENCE [LARGE SCALE GENOMIC DNA]</scope>
    <source>
        <strain evidence="3">cv. Chaw 1501</strain>
        <tissue evidence="2">Young leaves</tissue>
    </source>
</reference>
<dbReference type="EMBL" id="QPKB01000003">
    <property type="protein sequence ID" value="RWR78795.1"/>
    <property type="molecule type" value="Genomic_DNA"/>
</dbReference>
<proteinExistence type="predicted"/>
<accession>A0A3S3P0F0</accession>
<dbReference type="Proteomes" id="UP000283530">
    <property type="component" value="Unassembled WGS sequence"/>
</dbReference>
<gene>
    <name evidence="2" type="ORF">CKAN_00734300</name>
</gene>